<evidence type="ECO:0000256" key="2">
    <source>
        <dbReference type="SAM" id="SignalP"/>
    </source>
</evidence>
<dbReference type="Proteomes" id="UP000280685">
    <property type="component" value="Chromosome 4"/>
</dbReference>
<keyword evidence="2" id="KW-0732">Signal</keyword>
<evidence type="ECO:0000313" key="4">
    <source>
        <dbReference type="Proteomes" id="UP000280685"/>
    </source>
</evidence>
<feature type="chain" id="PRO_5045071808" evidence="2">
    <location>
        <begin position="18"/>
        <end position="152"/>
    </location>
</feature>
<sequence>MRFSTLILASLAGLATANFDLYLGHQIIPVDGGVLHDGWYIFDNDPSKADRLLRRCRHRHQRPRDALQQQPPLPLDHLQRQRPSLQNVWPRRQDLRGVHPLPGRQFPPHDQFRRNPQRRPQVSVSDAVYCSADQGCELRCLPLTGWLSLEQE</sequence>
<dbReference type="EMBL" id="LR026967">
    <property type="protein sequence ID" value="VBB79752.1"/>
    <property type="molecule type" value="Genomic_DNA"/>
</dbReference>
<gene>
    <name evidence="3" type="ORF">PODCO_404037</name>
</gene>
<feature type="region of interest" description="Disordered" evidence="1">
    <location>
        <begin position="96"/>
        <end position="119"/>
    </location>
</feature>
<reference evidence="3" key="1">
    <citation type="submission" date="2018-02" db="EMBL/GenBank/DDBJ databases">
        <authorList>
            <person name="Silar P."/>
        </authorList>
    </citation>
    <scope>NUCLEOTIDE SEQUENCE [LARGE SCALE GENOMIC DNA]</scope>
    <source>
        <strain evidence="3">T</strain>
    </source>
</reference>
<proteinExistence type="predicted"/>
<keyword evidence="4" id="KW-1185">Reference proteome</keyword>
<evidence type="ECO:0000313" key="3">
    <source>
        <dbReference type="EMBL" id="VBB79752.1"/>
    </source>
</evidence>
<organism evidence="3 4">
    <name type="scientific">Podospora comata</name>
    <dbReference type="NCBI Taxonomy" id="48703"/>
    <lineage>
        <taxon>Eukaryota</taxon>
        <taxon>Fungi</taxon>
        <taxon>Dikarya</taxon>
        <taxon>Ascomycota</taxon>
        <taxon>Pezizomycotina</taxon>
        <taxon>Sordariomycetes</taxon>
        <taxon>Sordariomycetidae</taxon>
        <taxon>Sordariales</taxon>
        <taxon>Podosporaceae</taxon>
        <taxon>Podospora</taxon>
    </lineage>
</organism>
<name>A0ABY6S9E1_PODCO</name>
<evidence type="ECO:0000256" key="1">
    <source>
        <dbReference type="SAM" id="MobiDB-lite"/>
    </source>
</evidence>
<accession>A0ABY6S9E1</accession>
<protein>
    <submittedName>
        <fullName evidence="3">Uncharacterized protein</fullName>
    </submittedName>
</protein>
<feature type="signal peptide" evidence="2">
    <location>
        <begin position="1"/>
        <end position="17"/>
    </location>
</feature>